<dbReference type="VEuPathDB" id="TriTrypDB:BSAL_78280"/>
<keyword evidence="2" id="KW-1185">Reference proteome</keyword>
<reference evidence="2" key="1">
    <citation type="submission" date="2015-09" db="EMBL/GenBank/DDBJ databases">
        <authorList>
            <consortium name="Pathogen Informatics"/>
        </authorList>
    </citation>
    <scope>NUCLEOTIDE SEQUENCE [LARGE SCALE GENOMIC DNA]</scope>
    <source>
        <strain evidence="2">Lake Konstanz</strain>
    </source>
</reference>
<evidence type="ECO:0000313" key="1">
    <source>
        <dbReference type="EMBL" id="CUI14194.1"/>
    </source>
</evidence>
<organism evidence="1 2">
    <name type="scientific">Bodo saltans</name>
    <name type="common">Flagellated protozoan</name>
    <dbReference type="NCBI Taxonomy" id="75058"/>
    <lineage>
        <taxon>Eukaryota</taxon>
        <taxon>Discoba</taxon>
        <taxon>Euglenozoa</taxon>
        <taxon>Kinetoplastea</taxon>
        <taxon>Metakinetoplastina</taxon>
        <taxon>Eubodonida</taxon>
        <taxon>Bodonidae</taxon>
        <taxon>Bodo</taxon>
    </lineage>
</organism>
<proteinExistence type="predicted"/>
<dbReference type="EMBL" id="CYKH01000768">
    <property type="protein sequence ID" value="CUI14194.1"/>
    <property type="molecule type" value="Genomic_DNA"/>
</dbReference>
<accession>A0A0S4KET2</accession>
<evidence type="ECO:0000313" key="2">
    <source>
        <dbReference type="Proteomes" id="UP000051952"/>
    </source>
</evidence>
<name>A0A0S4KET2_BODSA</name>
<dbReference type="AlphaFoldDB" id="A0A0S4KET2"/>
<gene>
    <name evidence="1" type="ORF">BSAL_78280</name>
</gene>
<sequence>MLSSSPSSSHTDEEELLVAERDRTIRQTSAKNTAYRDALEEISGELYAAAFAETFKRSFDLHLQRAAGNNE</sequence>
<dbReference type="Proteomes" id="UP000051952">
    <property type="component" value="Unassembled WGS sequence"/>
</dbReference>
<protein>
    <submittedName>
        <fullName evidence="1">Uncharacterized protein</fullName>
    </submittedName>
</protein>